<reference evidence="7" key="1">
    <citation type="journal article" date="2009" name="Nature">
        <title>Evolution of pathogenicity and sexual reproduction in eight Candida genomes.</title>
        <authorList>
            <person name="Butler G."/>
            <person name="Rasmussen M.D."/>
            <person name="Lin M.F."/>
            <person name="Santos M.A."/>
            <person name="Sakthikumar S."/>
            <person name="Munro C.A."/>
            <person name="Rheinbay E."/>
            <person name="Grabherr M."/>
            <person name="Forche A."/>
            <person name="Reedy J.L."/>
            <person name="Agrafioti I."/>
            <person name="Arnaud M.B."/>
            <person name="Bates S."/>
            <person name="Brown A.J."/>
            <person name="Brunke S."/>
            <person name="Costanzo M.C."/>
            <person name="Fitzpatrick D.A."/>
            <person name="de Groot P.W."/>
            <person name="Harris D."/>
            <person name="Hoyer L.L."/>
            <person name="Hube B."/>
            <person name="Klis F.M."/>
            <person name="Kodira C."/>
            <person name="Lennard N."/>
            <person name="Logue M.E."/>
            <person name="Martin R."/>
            <person name="Neiman A.M."/>
            <person name="Nikolaou E."/>
            <person name="Quail M.A."/>
            <person name="Quinn J."/>
            <person name="Santos M.C."/>
            <person name="Schmitzberger F.F."/>
            <person name="Sherlock G."/>
            <person name="Shah P."/>
            <person name="Silverstein K.A."/>
            <person name="Skrzypek M.S."/>
            <person name="Soll D."/>
            <person name="Staggs R."/>
            <person name="Stansfield I."/>
            <person name="Stumpf M.P."/>
            <person name="Sudbery P.E."/>
            <person name="Srikantha T."/>
            <person name="Zeng Q."/>
            <person name="Berman J."/>
            <person name="Berriman M."/>
            <person name="Heitman J."/>
            <person name="Gow N.A."/>
            <person name="Lorenz M.C."/>
            <person name="Birren B.W."/>
            <person name="Kellis M."/>
            <person name="Cuomo C.A."/>
        </authorList>
    </citation>
    <scope>NUCLEOTIDE SEQUENCE [LARGE SCALE GENOMIC DNA]</scope>
    <source>
        <strain evidence="7">CDC 317 / ATCC MYA-4646</strain>
    </source>
</reference>
<evidence type="ECO:0000313" key="6">
    <source>
        <dbReference type="EnsemblFungi" id="CPAR2_702050-T-p1"/>
    </source>
</evidence>
<accession>G8BKC8</accession>
<keyword evidence="2" id="KW-0812">Transmembrane</keyword>
<proteinExistence type="predicted"/>
<evidence type="ECO:0000313" key="4">
    <source>
        <dbReference type="CGD" id="CAL0000155251"/>
    </source>
</evidence>
<dbReference type="EnsemblFungi" id="CPAR2_702050-T">
    <property type="protein sequence ID" value="CPAR2_702050-T-p1"/>
    <property type="gene ID" value="CPAR2_702050"/>
</dbReference>
<feature type="signal peptide" evidence="3">
    <location>
        <begin position="1"/>
        <end position="18"/>
    </location>
</feature>
<keyword evidence="7" id="KW-1185">Reference proteome</keyword>
<dbReference type="CGD" id="CAL0000155251">
    <property type="gene designation" value="CPAR2_702050"/>
</dbReference>
<dbReference type="EMBL" id="HE605209">
    <property type="protein sequence ID" value="CCE45193.1"/>
    <property type="molecule type" value="Genomic_DNA"/>
</dbReference>
<reference evidence="7" key="2">
    <citation type="journal article" date="2011" name="BMC Genomics">
        <title>Using RNA-seq to determine the transcriptional landscape and the hypoxic response of the pathogenic yeast Candida parapsilosis.</title>
        <authorList>
            <person name="Guida A."/>
            <person name="Lindstaedt C."/>
            <person name="Maguire S.L."/>
            <person name="Ding C."/>
            <person name="Higgins D.G."/>
            <person name="Corton N.J."/>
            <person name="Berriman M."/>
            <person name="Butler G."/>
        </authorList>
    </citation>
    <scope>GENOME REANNOTATION</scope>
    <source>
        <strain evidence="7">CDC 317 / ATCC MYA-4646</strain>
    </source>
</reference>
<accession>A0AAJ8W776</accession>
<gene>
    <name evidence="4 5" type="ordered locus">CPAR2_702050</name>
</gene>
<dbReference type="VEuPathDB" id="FungiDB:CPAR2_702050"/>
<sequence length="164" mass="17550">MGAVWSIPVVIWLGLCGSGNEEGQHGSANETASTSYLGSGSSSSLNNTLHLINSPAPSDTPTEDNNWPLIGILTGLAGAFAIVGLIGGYIEYRDRKEKRRKVSRAHTQSQNMQGNSSNEDSAAVDSLRPPEKAHLKLEDTETLVGEEDFEYHALSGVEFAGTKY</sequence>
<protein>
    <submittedName>
        <fullName evidence="5 6">Uncharacterized protein</fullName>
    </submittedName>
</protein>
<organism evidence="5 7">
    <name type="scientific">Candida parapsilosis (strain CDC 317 / ATCC MYA-4646)</name>
    <name type="common">Yeast</name>
    <name type="synonym">Monilia parapsilosis</name>
    <dbReference type="NCBI Taxonomy" id="578454"/>
    <lineage>
        <taxon>Eukaryota</taxon>
        <taxon>Fungi</taxon>
        <taxon>Dikarya</taxon>
        <taxon>Ascomycota</taxon>
        <taxon>Saccharomycotina</taxon>
        <taxon>Pichiomycetes</taxon>
        <taxon>Debaryomycetaceae</taxon>
        <taxon>Candida/Lodderomyces clade</taxon>
        <taxon>Candida</taxon>
    </lineage>
</organism>
<keyword evidence="2" id="KW-1133">Transmembrane helix</keyword>
<dbReference type="AlphaFoldDB" id="G8BKC8"/>
<reference evidence="5" key="3">
    <citation type="submission" date="2011-10" db="EMBL/GenBank/DDBJ databases">
        <title>Transcriptional landscape of the pathogenic yeast Candida parapsilosis.</title>
        <authorList>
            <person name="Guida A."/>
            <person name="Lindstaedt C."/>
            <person name="Maguire S.L."/>
            <person name="Ding C."/>
            <person name="Higgins D.G."/>
            <person name="Harris D."/>
            <person name="Berriman M."/>
            <person name="Butler G."/>
        </authorList>
    </citation>
    <scope>NUCLEOTIDE SEQUENCE</scope>
    <source>
        <strain evidence="5">CDC317</strain>
    </source>
</reference>
<evidence type="ECO:0000313" key="5">
    <source>
        <dbReference type="EMBL" id="CCE45193.1"/>
    </source>
</evidence>
<feature type="transmembrane region" description="Helical" evidence="2">
    <location>
        <begin position="67"/>
        <end position="90"/>
    </location>
</feature>
<evidence type="ECO:0000256" key="2">
    <source>
        <dbReference type="SAM" id="Phobius"/>
    </source>
</evidence>
<feature type="compositionally biased region" description="Polar residues" evidence="1">
    <location>
        <begin position="105"/>
        <end position="120"/>
    </location>
</feature>
<evidence type="ECO:0000313" key="7">
    <source>
        <dbReference type="Proteomes" id="UP000005221"/>
    </source>
</evidence>
<keyword evidence="3" id="KW-0732">Signal</keyword>
<feature type="chain" id="PRO_5003508418" evidence="3">
    <location>
        <begin position="19"/>
        <end position="164"/>
    </location>
</feature>
<reference evidence="6" key="4">
    <citation type="submission" date="2025-05" db="UniProtKB">
        <authorList>
            <consortium name="EnsemblFungi"/>
        </authorList>
    </citation>
    <scope>IDENTIFICATION</scope>
</reference>
<feature type="region of interest" description="Disordered" evidence="1">
    <location>
        <begin position="97"/>
        <end position="131"/>
    </location>
</feature>
<name>G8BKC8_CANPC</name>
<evidence type="ECO:0000256" key="3">
    <source>
        <dbReference type="SAM" id="SignalP"/>
    </source>
</evidence>
<evidence type="ECO:0000256" key="1">
    <source>
        <dbReference type="SAM" id="MobiDB-lite"/>
    </source>
</evidence>
<keyword evidence="2" id="KW-0472">Membrane</keyword>
<dbReference type="Proteomes" id="UP000005221">
    <property type="component" value="Chromosome 7"/>
</dbReference>